<gene>
    <name evidence="8" type="ORF">HH214_01055</name>
</gene>
<dbReference type="InterPro" id="IPR027417">
    <property type="entry name" value="P-loop_NTPase"/>
</dbReference>
<evidence type="ECO:0000256" key="3">
    <source>
        <dbReference type="ARBA" id="ARBA00022692"/>
    </source>
</evidence>
<sequence>MELSSFIKLLVRHKFTLIIIPLVTVIITYFLVRNQPDTYTSNAQLATGLVDQTQQSLSIAGEVLQDSRISQEFSNLIAMIKSKKMLDQVSYQLMIHDLTSATPFRKPSKLMEQLNSNAKKHAVEVYTSYYNKRQSLSLFNSDQKGLYELIKSMKYDDESVLQKLLIYRADNSDFIDLQYDSENPNLSALLINDLCKEFIQYYTLLVKDNQHKAVTFYGDLMKAKEDSLNVRMNRLKTYKIQNRVLNLNEQARALYGQIADFETRAEEAQKNTISTLAAIRDIDKQFDPADRKYVESSMIKLSQQVLNTRFQLQRLNSEYVQSSFNPAIKRQLDSLNSVLTGQIYQNSDTYTVNPLSSKQHLIEQKLALQIQYDLSQNSVKSIQNELNRLNVRLNTLVPHEAVVQADENAINVAHDEYIDALNKYNQSQLQSNFSVQLRQIEMAMPGTAQPSKKMLLVIISGIISFVFCIVVLFILFYLDNSVKTPNELANTTKIPVLGYLHKLKGSSLDLRQIWTGAQTDQDTQLFKNLLQSIRYEVDHDLHENKVLLINSLTAAEGKTFLALNLAYAYALINKNVLLIDGNFNAPGITEAVKAKYFLEDYLSGKLSAENLVAASKVSVLGNKGGDISLLQLDTEHNITNAFNALKAQFDIIIIEASALSTLNKSKEWIDFTDKIVTVFKAGQTIKGTRKQQVNYLKSLDAHFSGWVLNEVDKNQLPAS</sequence>
<keyword evidence="4 6" id="KW-1133">Transmembrane helix</keyword>
<dbReference type="GO" id="GO:0004713">
    <property type="term" value="F:protein tyrosine kinase activity"/>
    <property type="evidence" value="ECO:0007669"/>
    <property type="project" value="TreeGrafter"/>
</dbReference>
<name>A0A7L5DTY4_9SPHI</name>
<dbReference type="InterPro" id="IPR003856">
    <property type="entry name" value="LPS_length_determ_N"/>
</dbReference>
<evidence type="ECO:0000256" key="4">
    <source>
        <dbReference type="ARBA" id="ARBA00022989"/>
    </source>
</evidence>
<dbReference type="GO" id="GO:0005886">
    <property type="term" value="C:plasma membrane"/>
    <property type="evidence" value="ECO:0007669"/>
    <property type="project" value="UniProtKB-SubCell"/>
</dbReference>
<keyword evidence="3 6" id="KW-0812">Transmembrane</keyword>
<dbReference type="SUPFAM" id="SSF52540">
    <property type="entry name" value="P-loop containing nucleoside triphosphate hydrolases"/>
    <property type="match status" value="1"/>
</dbReference>
<dbReference type="Proteomes" id="UP000503278">
    <property type="component" value="Chromosome"/>
</dbReference>
<dbReference type="AlphaFoldDB" id="A0A7L5DTY4"/>
<proteinExistence type="predicted"/>
<dbReference type="PANTHER" id="PTHR32309">
    <property type="entry name" value="TYROSINE-PROTEIN KINASE"/>
    <property type="match status" value="1"/>
</dbReference>
<keyword evidence="2" id="KW-1003">Cell membrane</keyword>
<comment type="subcellular location">
    <subcellularLocation>
        <location evidence="1">Cell membrane</location>
        <topology evidence="1">Multi-pass membrane protein</topology>
    </subcellularLocation>
</comment>
<feature type="transmembrane region" description="Helical" evidence="6">
    <location>
        <begin position="15"/>
        <end position="32"/>
    </location>
</feature>
<dbReference type="KEGG" id="mrob:HH214_01055"/>
<dbReference type="RefSeq" id="WP_169605578.1">
    <property type="nucleotide sequence ID" value="NZ_CP051682.1"/>
</dbReference>
<dbReference type="PANTHER" id="PTHR32309:SF13">
    <property type="entry name" value="FERRIC ENTEROBACTIN TRANSPORT PROTEIN FEPE"/>
    <property type="match status" value="1"/>
</dbReference>
<evidence type="ECO:0000256" key="1">
    <source>
        <dbReference type="ARBA" id="ARBA00004651"/>
    </source>
</evidence>
<organism evidence="8 9">
    <name type="scientific">Mucilaginibacter robiniae</name>
    <dbReference type="NCBI Taxonomy" id="2728022"/>
    <lineage>
        <taxon>Bacteria</taxon>
        <taxon>Pseudomonadati</taxon>
        <taxon>Bacteroidota</taxon>
        <taxon>Sphingobacteriia</taxon>
        <taxon>Sphingobacteriales</taxon>
        <taxon>Sphingobacteriaceae</taxon>
        <taxon>Mucilaginibacter</taxon>
    </lineage>
</organism>
<accession>A0A7L5DTY4</accession>
<dbReference type="Pfam" id="PF02706">
    <property type="entry name" value="Wzz"/>
    <property type="match status" value="1"/>
</dbReference>
<evidence type="ECO:0000313" key="8">
    <source>
        <dbReference type="EMBL" id="QJD94560.1"/>
    </source>
</evidence>
<keyword evidence="5 6" id="KW-0472">Membrane</keyword>
<reference evidence="8 9" key="1">
    <citation type="submission" date="2020-04" db="EMBL/GenBank/DDBJ databases">
        <title>Genome sequencing of novel species.</title>
        <authorList>
            <person name="Heo J."/>
            <person name="Kim S.-J."/>
            <person name="Kim J.-S."/>
            <person name="Hong S.-B."/>
            <person name="Kwon S.-W."/>
        </authorList>
    </citation>
    <scope>NUCLEOTIDE SEQUENCE [LARGE SCALE GENOMIC DNA]</scope>
    <source>
        <strain evidence="8 9">F39-2</strain>
    </source>
</reference>
<protein>
    <submittedName>
        <fullName evidence="8">Lipopolysaccharide biosynthesis protein</fullName>
    </submittedName>
</protein>
<feature type="transmembrane region" description="Helical" evidence="6">
    <location>
        <begin position="454"/>
        <end position="478"/>
    </location>
</feature>
<evidence type="ECO:0000313" key="9">
    <source>
        <dbReference type="Proteomes" id="UP000503278"/>
    </source>
</evidence>
<dbReference type="Gene3D" id="3.40.50.300">
    <property type="entry name" value="P-loop containing nucleotide triphosphate hydrolases"/>
    <property type="match status" value="1"/>
</dbReference>
<evidence type="ECO:0000256" key="5">
    <source>
        <dbReference type="ARBA" id="ARBA00023136"/>
    </source>
</evidence>
<feature type="domain" description="Polysaccharide chain length determinant N-terminal" evidence="7">
    <location>
        <begin position="2"/>
        <end position="93"/>
    </location>
</feature>
<keyword evidence="9" id="KW-1185">Reference proteome</keyword>
<evidence type="ECO:0000259" key="7">
    <source>
        <dbReference type="Pfam" id="PF02706"/>
    </source>
</evidence>
<dbReference type="InterPro" id="IPR050445">
    <property type="entry name" value="Bact_polysacc_biosynth/exp"/>
</dbReference>
<dbReference type="EMBL" id="CP051682">
    <property type="protein sequence ID" value="QJD94560.1"/>
    <property type="molecule type" value="Genomic_DNA"/>
</dbReference>
<evidence type="ECO:0000256" key="2">
    <source>
        <dbReference type="ARBA" id="ARBA00022475"/>
    </source>
</evidence>
<evidence type="ECO:0000256" key="6">
    <source>
        <dbReference type="SAM" id="Phobius"/>
    </source>
</evidence>